<reference evidence="2 3" key="1">
    <citation type="journal article" date="2018" name="MBio">
        <title>Comparative Genomics Reveals the Core Gene Toolbox for the Fungus-Insect Symbiosis.</title>
        <authorList>
            <person name="Wang Y."/>
            <person name="Stata M."/>
            <person name="Wang W."/>
            <person name="Stajich J.E."/>
            <person name="White M.M."/>
            <person name="Moncalvo J.M."/>
        </authorList>
    </citation>
    <scope>NUCLEOTIDE SEQUENCE [LARGE SCALE GENOMIC DNA]</scope>
    <source>
        <strain evidence="2 3">AUS-77-4</strain>
    </source>
</reference>
<dbReference type="AlphaFoldDB" id="A0A2T9Z3H9"/>
<sequence length="467" mass="53940">MDLKNAFNLLIIPNNVTNKAKFRDSALLTIRTISENLKQSNKNHFQQNKSKDEIIFKSHFEISFEQSVEFVYILASYCEPNDLWWWTNKDISVAAQACLFYLSVSTGHTKHSDYNFLASRLPPIVEKFIKPAFKLSLSQNNNQRNILKEMEKLKISEEYSDTQLWKSQNKQCVPTFSWIIKNINSLDLDQQLFIILPAITNMVDDYDIMYKLVGIELVNIIIQKVPTSKLEKTGIIQLFSQSIENLLVLRKEKAGEKLLVAGMKIFAEIVKKRYKTNSPQYLENLWKLVSIGIVKNFVYCGGNFIIQKEIFDQVIWISELLGVCMVRYMTPVLKEILDVCELECLVGVYSKSIIDLQISAVQALLHLTKVCKQRIYIHLEDVLAALIFCWDSITNKETNDFDIIFGGKVQKVKEREECQEKIKILKQEILNVMFQIMSTHNKEVTEFIENIALESPNSVVGLVKVLL</sequence>
<evidence type="ECO:0000256" key="1">
    <source>
        <dbReference type="ARBA" id="ARBA00034736"/>
    </source>
</evidence>
<dbReference type="InterPro" id="IPR018870">
    <property type="entry name" value="Tti2"/>
</dbReference>
<dbReference type="GO" id="GO:0110078">
    <property type="term" value="C:TTT Hsp90 cochaperone complex"/>
    <property type="evidence" value="ECO:0007669"/>
    <property type="project" value="InterPro"/>
</dbReference>
<keyword evidence="3" id="KW-1185">Reference proteome</keyword>
<dbReference type="SUPFAM" id="SSF48371">
    <property type="entry name" value="ARM repeat"/>
    <property type="match status" value="1"/>
</dbReference>
<protein>
    <submittedName>
        <fullName evidence="2">Uncharacterized protein</fullName>
    </submittedName>
</protein>
<comment type="caution">
    <text evidence="2">The sequence shown here is derived from an EMBL/GenBank/DDBJ whole genome shotgun (WGS) entry which is preliminary data.</text>
</comment>
<comment type="similarity">
    <text evidence="1">Belongs to the TTI2 family.</text>
</comment>
<dbReference type="GO" id="GO:0005634">
    <property type="term" value="C:nucleus"/>
    <property type="evidence" value="ECO:0007669"/>
    <property type="project" value="TreeGrafter"/>
</dbReference>
<accession>A0A2T9Z3H9</accession>
<dbReference type="OrthoDB" id="6417021at2759"/>
<organism evidence="2 3">
    <name type="scientific">Furculomyces boomerangus</name>
    <dbReference type="NCBI Taxonomy" id="61424"/>
    <lineage>
        <taxon>Eukaryota</taxon>
        <taxon>Fungi</taxon>
        <taxon>Fungi incertae sedis</taxon>
        <taxon>Zoopagomycota</taxon>
        <taxon>Kickxellomycotina</taxon>
        <taxon>Harpellomycetes</taxon>
        <taxon>Harpellales</taxon>
        <taxon>Harpellaceae</taxon>
        <taxon>Furculomyces</taxon>
    </lineage>
</organism>
<dbReference type="PANTHER" id="PTHR32226:SF2">
    <property type="entry name" value="TELO2-INTERACTING PROTEIN 2"/>
    <property type="match status" value="1"/>
</dbReference>
<gene>
    <name evidence="2" type="ORF">BB559_000975</name>
</gene>
<dbReference type="PANTHER" id="PTHR32226">
    <property type="entry name" value="TELO2-INTERACTING PROTEIN 2"/>
    <property type="match status" value="1"/>
</dbReference>
<evidence type="ECO:0000313" key="3">
    <source>
        <dbReference type="Proteomes" id="UP000245699"/>
    </source>
</evidence>
<dbReference type="Proteomes" id="UP000245699">
    <property type="component" value="Unassembled WGS sequence"/>
</dbReference>
<dbReference type="EMBL" id="MBFT01000051">
    <property type="protein sequence ID" value="PVU99147.1"/>
    <property type="molecule type" value="Genomic_DNA"/>
</dbReference>
<dbReference type="STRING" id="61424.A0A2T9Z3H9"/>
<proteinExistence type="inferred from homology"/>
<dbReference type="InterPro" id="IPR016024">
    <property type="entry name" value="ARM-type_fold"/>
</dbReference>
<dbReference type="Pfam" id="PF10521">
    <property type="entry name" value="Tti2"/>
    <property type="match status" value="1"/>
</dbReference>
<dbReference type="GO" id="GO:0005829">
    <property type="term" value="C:cytosol"/>
    <property type="evidence" value="ECO:0007669"/>
    <property type="project" value="TreeGrafter"/>
</dbReference>
<evidence type="ECO:0000313" key="2">
    <source>
        <dbReference type="EMBL" id="PVU99147.1"/>
    </source>
</evidence>
<name>A0A2T9Z3H9_9FUNG</name>